<comment type="caution">
    <text evidence="1">The sequence shown here is derived from an EMBL/GenBank/DDBJ whole genome shotgun (WGS) entry which is preliminary data.</text>
</comment>
<dbReference type="RefSeq" id="WP_290286105.1">
    <property type="nucleotide sequence ID" value="NZ_JAUFQN010000019.1"/>
</dbReference>
<gene>
    <name evidence="1" type="ORF">ACFFUU_06000</name>
</gene>
<proteinExistence type="predicted"/>
<evidence type="ECO:0000313" key="1">
    <source>
        <dbReference type="EMBL" id="MFB9089147.1"/>
    </source>
</evidence>
<dbReference type="Proteomes" id="UP001589576">
    <property type="component" value="Unassembled WGS sequence"/>
</dbReference>
<evidence type="ECO:0000313" key="2">
    <source>
        <dbReference type="Proteomes" id="UP001589576"/>
    </source>
</evidence>
<protein>
    <recommendedName>
        <fullName evidence="3">Fibronectin type-III domain-containing protein</fullName>
    </recommendedName>
</protein>
<reference evidence="1 2" key="1">
    <citation type="submission" date="2024-09" db="EMBL/GenBank/DDBJ databases">
        <authorList>
            <person name="Sun Q."/>
            <person name="Mori K."/>
        </authorList>
    </citation>
    <scope>NUCLEOTIDE SEQUENCE [LARGE SCALE GENOMIC DNA]</scope>
    <source>
        <strain evidence="1 2">CECT 8460</strain>
    </source>
</reference>
<accession>A0ABV5GEF2</accession>
<evidence type="ECO:0008006" key="3">
    <source>
        <dbReference type="Google" id="ProtNLM"/>
    </source>
</evidence>
<dbReference type="EMBL" id="JBHMFB010000016">
    <property type="protein sequence ID" value="MFB9089147.1"/>
    <property type="molecule type" value="Genomic_DNA"/>
</dbReference>
<keyword evidence="2" id="KW-1185">Reference proteome</keyword>
<organism evidence="1 2">
    <name type="scientific">Flavobacterium paronense</name>
    <dbReference type="NCBI Taxonomy" id="1392775"/>
    <lineage>
        <taxon>Bacteria</taxon>
        <taxon>Pseudomonadati</taxon>
        <taxon>Bacteroidota</taxon>
        <taxon>Flavobacteriia</taxon>
        <taxon>Flavobacteriales</taxon>
        <taxon>Flavobacteriaceae</taxon>
        <taxon>Flavobacterium</taxon>
    </lineage>
</organism>
<name>A0ABV5GEF2_9FLAO</name>
<sequence length="3439" mass="346902">MKFFTQSTVTFSSLSFTRFVSSLAFLFVLLTTGVGNAQNAKWVCTTSFTPTVCGVTSATAPTSGAAVTSVSATPNATSGYSGASFPVSSTAPTTTTALSRTNYQQFSFTNTTGSTITFNNESLTAYYGGTGATINDRVAWFYSLNAFVTSSVQLATGLTVTAGSTATSALTTSIAVATGSTLTVRVFHYWTDATTATCGVTNLTFTATPADPGSFSAAAGNTQNVLSSTANAASNNVVLAWNTTNTFGTPVQGTNYAFGNSIAGGGTVLYNGAAGSNFYTHTALTNGTQYFYKLWSVNSASGCSFSTGLTANATPSAPTYTSIVANGDWNTAATWSVSTGGNGVPTAGSTVIVNTNVSAASTPTNQPKTITVNTGFTLTLGAVYTNPSGSTVTVATGGILAVGASYTNTGTTVINGTFQINNSGFGGGAGTWTYGGASTLIFNTSGLYGAIDGSHTYWPASGPFNVTVQNTGGINLSVARTVAGTFQTTAQVTGSSALTFTGTCQINALGYFSTTPTYGAASTLIYAAANTSGSPYGVGNEWTGSSATAGSGIPNNVTINNNTFITMPNGDRGMSGAFNVTSGSGITLHITAGNLSMGGDFTQNGTLTHNGRAINFFGTTATTQTITGSGLNTPGATNCFAYFLNNTSGTGGVTIGTNASIYATAGDVLQLLNAGPLKIGAFTLTLDGSGGNIQTSGGVRVIDFTSASGVLLLKGTSGTLKTVTSASSGSLSITSSTAGGQVQVQSGGFNCGSTTIQTGAFLTINTGGYVDTNSPTYATGSTLSFRTGAAYGIGSTDKTWASGASGVGVPDKVQINAAGTDVQINDNRTAITSVTVTAGTLTNNTNTLNIATTVTAAATALNVNGGTLSNAGGTINIGASGGGNQALSVAGGAFTLSSGTINLNGNYAQTTGSTFTQSGGTLVIDGNSGTAGTSTGSGVNLFSVLSSTGSGVNCTAGTIRIVDPPHSSLTAGTTKAVHISYGTVAPSSFQFSGTHTFEFGNGSSTTGGNLDGFVIDTFVSTYRIPLRNVTVNSGATANRWVSTAYTAGNGTNINGTLTINASCEFRNTVALTTTPFTISGNIANAGTLTSTQTIQFALNDVAGGAPVTNTAAQTVSGAGTFQNLTSAPTAKFTNLTFNNSTAGSAVTFSIGDVTLTGAATFTNGIIDIGNNNSFNFGVAATVARTNGYVLIQGTGQMKKDFPASALAFIYHVGENTGTTEYSPYSLSFTANSLARTIGVRPVDAAHPSIDDVDVQTDYISRYWQLSNSAAGTYTYTATATYLPADIVGTQTNMKMNLWTGATPWSQLASSAAANVLTITSGVTNVSAPLGGTADFTGRVKGSTTYTWDGSTDSVWSTASNWTPDRNTPAANDILIFDGTSTPTPTVTGFASETISKLLLTNSVNLNLQPTTTATLTIAGGTGTDLDIPSGSTLNLSGGASAGITYTGSTTTSIAGTLTFSSTAGTPTLDLTNTIATVTGTINLSSTSNVTVTSSSTSLLMNASSTLNITNGMATIPLATWDTASTLVLAGSGASGFSNLAQSFGNFTYNSSSITATLSFFTTNTTTIKGNLNVQATGTGAGRLRLLTTGTLTVNGNVNIGNAAVVDFINGAASFTVTGNVNVSNTATLNFANGAGTISIGGNVTASDASIINFGNAAGANTTTITGNLNLNSSATSVLSLTSGSTQVVSVAGNFTQTAGTLSMGTGTGAGTLKVAGSFTAISLNNPGTGTANLIEFNGTTSQAVSPGGSVTGVINIRVSNPSGIVVTGTLPMNNGTTFTAASSGTAVTSGTVTYGTTTTLSYTTAVGAQTTGAEFPSTSGPVNVIFNNTFATTPEVTLSGSGTVTGTLTITAGRVLLGNNDLTLANGGTQTITTPGTTKMIVTNGTGLYKRGIPATTGTYVFPIGDITGTIQYSPVSLQFTANSAIRIVGAKVIDAASSNLTTGGTPTNYLSRYWTFSENGAGGTYNYYINPAVASTTIGEDEVGTASLITPAYWNGTSWTVSSGTYTTGSLVSNATGVSETTGPLGTVEWTGRATPPVAYTWVGFTDGVWGTAANWSPSGVPGSTDTVTLTNGSTGAAANLSLTTAVTVNDITFNGTGSFFTVGAAGSLTTSGTVTYTSGSGSWNATSTFAILSASSQTIPAFAYGNITGTGGARVWTAGTTSIAGTFTPGAGAYTATSGSTVDFNGAGSQTIGAVNYNNLTISGARGTATITLASGIIDVSGSYTKTATGTLSVASTGNTVNFSSASSQTIPAFVYNNITNTGNGPRTLASSGSIQIVGTTFTPGSGVYTVTGSTVDYSNATGFTIPTLPPAATNNYNNLTISGAGTFTLAGSTTLSGNLNQSAGNINVSNASANPTLSIGGSLNLSGGAFRLITSSTATGATVNVTGNVAISLAGKINLESTSSASGVAVMNVTGDFTSTGVTVASTGANGVVDFGTGTVGGNTITIGGNFDKSGVGTMGTASGSAATGFVFNKAGTQTFKYAGAASDYINYTITSTPASTLQLLSNLTISTASAPVSTVTVNGTLDSSTFAVDGGATNGTFILAAGATLKTANPNGVVSTTVGSVSNSIATRTFNAGANYEFYGTAAIAANFPNTTMNNLTNSNTNTTTQGASITVNGDLGLTSGTLASGTNTIALSGNITGTGTHTSSGAGILTMSGASKTISGATLGILTLNNAAGFSLIGSPTLNGNLTFTNGDLDLSGSNNITLGATVTVTGETCSRQFTNTGSPTQGNGYVQTTRTFVSGTNYLGVAITTATALGSTNIKRFVQKSVTTTGGTATIKRVYSITPTSAATGNVTLTSSYCDGELNGNTESPVLLTYYGTGTDETTGYSSVYATASNDATANTVTTGTTGSLIAGQNNITLANAGPDAYYTVANGDWNTAATWILNAVPPTTADVTVKNIVTVAVADATANSLKIDASDSVTVASGFNLNVTDTIVNNGTLTIENNGNLLQTNNVANTGSGSTIVKRNSSLLKRLDYTLWSSPVTGQGLYAFSKYTMSNRFYVYDEANDFYSNALVGFSFNPANFEYPSPLVSPLGVNGIDDNNVSFANGKAYLIRVPYNHPTTPFVYNGVFTGVANNGTISATVTTTLNGYNAVGNPYPSRLNVKDFIDGNTNIDGTLYFWRKTNTTAMSTSYATLTKTAYTANGAIGGDTGTGFFPTSPAGASDNWVINVGQGFIVKATGGTSISFSNTMRRSLNADQFFKNSTAVNTVSNGLYWLNLIDNSGVYSQMAVGYSAEGTVGFDRGIDGKNINKEFYLTSLIDADEYSIQGRPDFDSSDVVPLSYKAVTAGNYSIAIDHTDGLFTDVSQPIYVRDILTDTYHDLNTGAYAFDTAAGTFTNRFEIVYALPLGVGNPTFAANQVVIYNQNNVFVVKSGTIDMASIKVFDIRGRLIEEKKGINATQTTIGGGLANEVLLVQITSVDGVTVTKKVVR</sequence>